<dbReference type="AlphaFoldDB" id="A0A5B7GR48"/>
<evidence type="ECO:0000313" key="2">
    <source>
        <dbReference type="Proteomes" id="UP000324222"/>
    </source>
</evidence>
<accession>A0A5B7GR48</accession>
<sequence>MADWPNMRRALEETNWGENLVGDAEEQARALTTKLLVLQQQHVPSRVYLSRLGDPAWFGFRCKAAAEAKHAAWLKYKRHPTQRNKALHKAACKRVVATCRWAKQRKQEDLKRKLCGPGVGAKTWWNLVMERQGAKHQDTIPPLLKPDGSTATSSWDKASLLAASFNNKMSVGDPERQAPHLPLETQSTITLVSVTAGQLERLLRAVEVGKATGGPDDVSPQLLKNWDGHLAVARSLQSGLRAAVLWRQGSVSPGPHQGLRVDGGPLLRFDGQVGAVTRQVSLRVSALRRVAGTLDPRGIITQYKKYKTQIRPCLEYGCLSWMSSAATPIQRFDEVQRRALRLAGYDAHQDNLPPDIPVTSLEHRRDVAALVVCHKTQVQGVPHLRRLGLPPRAAQRLTRAAASSELTVEVPFSNTWQDQRTYVAQTSRMWNAFTTTTPQVEDMSTQ</sequence>
<organism evidence="1 2">
    <name type="scientific">Portunus trituberculatus</name>
    <name type="common">Swimming crab</name>
    <name type="synonym">Neptunus trituberculatus</name>
    <dbReference type="NCBI Taxonomy" id="210409"/>
    <lineage>
        <taxon>Eukaryota</taxon>
        <taxon>Metazoa</taxon>
        <taxon>Ecdysozoa</taxon>
        <taxon>Arthropoda</taxon>
        <taxon>Crustacea</taxon>
        <taxon>Multicrustacea</taxon>
        <taxon>Malacostraca</taxon>
        <taxon>Eumalacostraca</taxon>
        <taxon>Eucarida</taxon>
        <taxon>Decapoda</taxon>
        <taxon>Pleocyemata</taxon>
        <taxon>Brachyura</taxon>
        <taxon>Eubrachyura</taxon>
        <taxon>Portunoidea</taxon>
        <taxon>Portunidae</taxon>
        <taxon>Portuninae</taxon>
        <taxon>Portunus</taxon>
    </lineage>
</organism>
<evidence type="ECO:0000313" key="1">
    <source>
        <dbReference type="EMBL" id="MPC60069.1"/>
    </source>
</evidence>
<dbReference type="EMBL" id="VSRR010017148">
    <property type="protein sequence ID" value="MPC60069.1"/>
    <property type="molecule type" value="Genomic_DNA"/>
</dbReference>
<proteinExistence type="predicted"/>
<dbReference type="Proteomes" id="UP000324222">
    <property type="component" value="Unassembled WGS sequence"/>
</dbReference>
<protein>
    <submittedName>
        <fullName evidence="1">Uncharacterized protein</fullName>
    </submittedName>
</protein>
<keyword evidence="2" id="KW-1185">Reference proteome</keyword>
<name>A0A5B7GR48_PORTR</name>
<comment type="caution">
    <text evidence="1">The sequence shown here is derived from an EMBL/GenBank/DDBJ whole genome shotgun (WGS) entry which is preliminary data.</text>
</comment>
<reference evidence="1 2" key="1">
    <citation type="submission" date="2019-05" db="EMBL/GenBank/DDBJ databases">
        <title>Another draft genome of Portunus trituberculatus and its Hox gene families provides insights of decapod evolution.</title>
        <authorList>
            <person name="Jeong J.-H."/>
            <person name="Song I."/>
            <person name="Kim S."/>
            <person name="Choi T."/>
            <person name="Kim D."/>
            <person name="Ryu S."/>
            <person name="Kim W."/>
        </authorList>
    </citation>
    <scope>NUCLEOTIDE SEQUENCE [LARGE SCALE GENOMIC DNA]</scope>
    <source>
        <tissue evidence="1">Muscle</tissue>
    </source>
</reference>
<gene>
    <name evidence="1" type="ORF">E2C01_054105</name>
</gene>
<dbReference type="OrthoDB" id="10027367at2759"/>